<dbReference type="InterPro" id="IPR031325">
    <property type="entry name" value="RHS_repeat"/>
</dbReference>
<evidence type="ECO:0000256" key="1">
    <source>
        <dbReference type="SAM" id="MobiDB-lite"/>
    </source>
</evidence>
<dbReference type="InterPro" id="IPR022385">
    <property type="entry name" value="Rhs_assc_core"/>
</dbReference>
<dbReference type="RefSeq" id="WP_195879843.1">
    <property type="nucleotide sequence ID" value="NZ_CP045429.1"/>
</dbReference>
<protein>
    <recommendedName>
        <fullName evidence="4">Type IV secretion protein Rhs</fullName>
    </recommendedName>
</protein>
<organism evidence="2 3">
    <name type="scientific">Pseudoalteromonas rubra</name>
    <dbReference type="NCBI Taxonomy" id="43658"/>
    <lineage>
        <taxon>Bacteria</taxon>
        <taxon>Pseudomonadati</taxon>
        <taxon>Pseudomonadota</taxon>
        <taxon>Gammaproteobacteria</taxon>
        <taxon>Alteromonadales</taxon>
        <taxon>Pseudoalteromonadaceae</taxon>
        <taxon>Pseudoalteromonas</taxon>
    </lineage>
</organism>
<sequence>MDIHPKSSTFSANFWWVSLKTFPGGVQTTITTHNVHGEKHTVTDQTGQVLTYSYNRLGLLETVKSSAEGNTALITNTYNLITGRKERTEDVDRGNWQYTYNALGELLTQTDANGDKQSFVYDDLGRKTQLNINDAVDSQWHYHPSQPWRLDSEQRGSWVRSYLYDPLGRQVASVTDLESLPTNLESQPTDPENSPIVPENPRSCKDEVSYEPATKDVRITDALASVHDAKCVVQLTTFDEYGRVFQQFDDYRRTRDRGRFVEARGQRLYYSAGQVYQKQEAREGDAGQLYYVAESEDSAGRVIGYKKGHFSMVVGYDSRGNLKTLGVDEHSAYSHIQQHSYTFDALGNLTSRALTAAETATTFGYDALNRVTTVNGEVRYGYDANGDLTSKDGWTQKYGKAGEPLHAIYERVKGSQTETFHYDANGNQTGETVLLNGVSQERTLTYSARNKVTQISQNGEVINFEYDANNRRYKRTEGSKTIYYVGALEIVDEGASGEFANQHYVRRSINGDAVQTYHPNGQASLQWLFTDHQGSVVAITDYAGKFLKRFSYDVFGKQSEIVRPPSSDTSYTQWSAATMGIFTRVPANSRSYTGHEPITLGGDNRIIHMNGRVYDADTGRFMQADPFVQAPSNLQNYNAYSYVLNNPLSYTDPSGYLFKKLGSLYKKYWQGTIGNALRAIAQVPVLNAAVQIGIGIGCGPGAPACLGAYNAAQTYAVTGDFGAALKNGAISAASAYAFQQIGKHFKAKFGIKPGSNLSFADLELGQQLQWAGSHALVGGVTSVLSGGKFGHGFIAAGFTKMAMGNAGFNMNNRAWTAIAGRTAVAAIVGGTASAITGGKFSNGARTAAMMHLLNAEGRGAFEAKQQRRTLAITKEQRRFAKLEMRKEFWESRAIAGDKLAKAALNIVNDEGFFERITNIRLRNHLQYFHSGTPDITEHDVGVAIMNAHIEAVDFDFNNNIGEIPGGLSYMQIDTYHYKVFDQLNIDRFIYGGSVVPGPISNLLYCNGCDAAGVRIE</sequence>
<gene>
    <name evidence="2" type="ORF">CWC22_000350</name>
</gene>
<evidence type="ECO:0000313" key="2">
    <source>
        <dbReference type="EMBL" id="QPB81551.1"/>
    </source>
</evidence>
<feature type="compositionally biased region" description="Polar residues" evidence="1">
    <location>
        <begin position="181"/>
        <end position="192"/>
    </location>
</feature>
<accession>A0A7S7YQK8</accession>
<feature type="region of interest" description="Disordered" evidence="1">
    <location>
        <begin position="181"/>
        <end position="206"/>
    </location>
</feature>
<dbReference type="PANTHER" id="PTHR32305:SF15">
    <property type="entry name" value="PROTEIN RHSA-RELATED"/>
    <property type="match status" value="1"/>
</dbReference>
<dbReference type="AlphaFoldDB" id="A0A7S7YQK8"/>
<dbReference type="NCBIfam" id="TIGR03696">
    <property type="entry name" value="Rhs_assc_core"/>
    <property type="match status" value="1"/>
</dbReference>
<dbReference type="InterPro" id="IPR050708">
    <property type="entry name" value="T6SS_VgrG/RHS"/>
</dbReference>
<dbReference type="EMBL" id="CP045429">
    <property type="protein sequence ID" value="QPB81551.1"/>
    <property type="molecule type" value="Genomic_DNA"/>
</dbReference>
<evidence type="ECO:0008006" key="4">
    <source>
        <dbReference type="Google" id="ProtNLM"/>
    </source>
</evidence>
<proteinExistence type="predicted"/>
<dbReference type="Pfam" id="PF05593">
    <property type="entry name" value="RHS_repeat"/>
    <property type="match status" value="2"/>
</dbReference>
<dbReference type="InterPro" id="IPR006530">
    <property type="entry name" value="YD"/>
</dbReference>
<dbReference type="Proteomes" id="UP000305729">
    <property type="component" value="Chromosome 1"/>
</dbReference>
<name>A0A7S7YQK8_9GAMM</name>
<dbReference type="PANTHER" id="PTHR32305">
    <property type="match status" value="1"/>
</dbReference>
<dbReference type="Gene3D" id="2.180.10.10">
    <property type="entry name" value="RHS repeat-associated core"/>
    <property type="match status" value="2"/>
</dbReference>
<reference evidence="2 3" key="1">
    <citation type="submission" date="2019-10" db="EMBL/GenBank/DDBJ databases">
        <title>Pseudoalteromonas rubra S4059.</title>
        <authorList>
            <person name="Paulsen S."/>
            <person name="Wang X."/>
        </authorList>
    </citation>
    <scope>NUCLEOTIDE SEQUENCE [LARGE SCALE GENOMIC DNA]</scope>
    <source>
        <strain evidence="2 3">S4059</strain>
    </source>
</reference>
<dbReference type="NCBIfam" id="TIGR01643">
    <property type="entry name" value="YD_repeat_2x"/>
    <property type="match status" value="2"/>
</dbReference>
<evidence type="ECO:0000313" key="3">
    <source>
        <dbReference type="Proteomes" id="UP000305729"/>
    </source>
</evidence>